<proteinExistence type="predicted"/>
<dbReference type="InterPro" id="IPR020569">
    <property type="entry name" value="UPF0029_Impact_CS"/>
</dbReference>
<name>A0A951IUP0_9BACT</name>
<dbReference type="GO" id="GO:0006446">
    <property type="term" value="P:regulation of translational initiation"/>
    <property type="evidence" value="ECO:0007669"/>
    <property type="project" value="TreeGrafter"/>
</dbReference>
<evidence type="ECO:0000259" key="1">
    <source>
        <dbReference type="Pfam" id="PF01205"/>
    </source>
</evidence>
<evidence type="ECO:0000313" key="3">
    <source>
        <dbReference type="Proteomes" id="UP000727490"/>
    </source>
</evidence>
<dbReference type="EMBL" id="RPHB01000001">
    <property type="protein sequence ID" value="MBW3466294.1"/>
    <property type="molecule type" value="Genomic_DNA"/>
</dbReference>
<evidence type="ECO:0000313" key="2">
    <source>
        <dbReference type="EMBL" id="MBW3466294.1"/>
    </source>
</evidence>
<gene>
    <name evidence="2" type="ORF">EGN73_00500</name>
</gene>
<dbReference type="AlphaFoldDB" id="A0A951IUP0"/>
<organism evidence="2 3">
    <name type="scientific">Arthrospiribacter ruber</name>
    <dbReference type="NCBI Taxonomy" id="2487934"/>
    <lineage>
        <taxon>Bacteria</taxon>
        <taxon>Pseudomonadati</taxon>
        <taxon>Bacteroidota</taxon>
        <taxon>Cytophagia</taxon>
        <taxon>Cytophagales</taxon>
        <taxon>Cyclobacteriaceae</taxon>
        <taxon>Arthrospiribacter</taxon>
    </lineage>
</organism>
<dbReference type="RefSeq" id="WP_219286081.1">
    <property type="nucleotide sequence ID" value="NZ_RPHB01000001.1"/>
</dbReference>
<keyword evidence="3" id="KW-1185">Reference proteome</keyword>
<reference evidence="2 3" key="1">
    <citation type="journal article" date="2020" name="Syst. Appl. Microbiol.">
        <title>Arthrospiribacter ruber gen. nov., sp. nov., a novel bacterium isolated from Arthrospira cultures.</title>
        <authorList>
            <person name="Waleron M."/>
            <person name="Misztak A."/>
            <person name="Waleron M.M."/>
            <person name="Furmaniak M."/>
            <person name="Mrozik A."/>
            <person name="Waleron K."/>
        </authorList>
    </citation>
    <scope>NUCLEOTIDE SEQUENCE [LARGE SCALE GENOMIC DNA]</scope>
    <source>
        <strain evidence="2 3">DPMB0001</strain>
    </source>
</reference>
<comment type="caution">
    <text evidence="2">The sequence shown here is derived from an EMBL/GenBank/DDBJ whole genome shotgun (WGS) entry which is preliminary data.</text>
</comment>
<dbReference type="PANTHER" id="PTHR16301">
    <property type="entry name" value="IMPACT-RELATED"/>
    <property type="match status" value="1"/>
</dbReference>
<dbReference type="PANTHER" id="PTHR16301:SF20">
    <property type="entry name" value="IMPACT FAMILY MEMBER YIGZ"/>
    <property type="match status" value="1"/>
</dbReference>
<protein>
    <submittedName>
        <fullName evidence="2">YigZ family protein</fullName>
    </submittedName>
</protein>
<dbReference type="Proteomes" id="UP000727490">
    <property type="component" value="Unassembled WGS sequence"/>
</dbReference>
<accession>A0A951IUP0</accession>
<feature type="domain" description="Impact N-terminal" evidence="1">
    <location>
        <begin position="19"/>
        <end position="124"/>
    </location>
</feature>
<dbReference type="InterPro" id="IPR001498">
    <property type="entry name" value="Impact_N"/>
</dbReference>
<sequence>MKDTYLTISTPSEGFYKEKGSKFLAFAFPVSTEDQIKDSLEELRKKYYDARHHCYAYMLGKDMEVFRSNDDGEPNHSAGDPILGQIRSANLTDVLIVVVRYFGGTKLGVGGLITAYKAAASDAISNASILEKIVYRSLALTVDYSEMNEVMRIIKEFDLNVSQQVMELKCTFHLEVRENDYNQVREKFDLLQALGQIEIIN</sequence>
<dbReference type="PROSITE" id="PS00910">
    <property type="entry name" value="UPF0029"/>
    <property type="match status" value="1"/>
</dbReference>
<dbReference type="Pfam" id="PF01205">
    <property type="entry name" value="Impact_N"/>
    <property type="match status" value="1"/>
</dbReference>
<dbReference type="GO" id="GO:0005737">
    <property type="term" value="C:cytoplasm"/>
    <property type="evidence" value="ECO:0007669"/>
    <property type="project" value="TreeGrafter"/>
</dbReference>
<dbReference type="InterPro" id="IPR023582">
    <property type="entry name" value="Impact"/>
</dbReference>